<dbReference type="SUPFAM" id="SSF110849">
    <property type="entry name" value="ParB/Sulfiredoxin"/>
    <property type="match status" value="1"/>
</dbReference>
<comment type="caution">
    <text evidence="1">The sequence shown here is derived from an EMBL/GenBank/DDBJ whole genome shotgun (WGS) entry which is preliminary data.</text>
</comment>
<dbReference type="EMBL" id="QTUB01000001">
    <property type="protein sequence ID" value="REF27968.1"/>
    <property type="molecule type" value="Genomic_DNA"/>
</dbReference>
<sequence>MERINFSSWKKVTLTVSALKLDRKNPRIPDYEPTRTTKDIVRFLFKNEKIQLLIEKIVNKGFINHDPIYVIKEKDSYIVVEGNRRLTALKCLLDPTLAPTIPAQKKIEKLKAKLGNELIEKIEVVVAPSRLDVENILFELHSEGKLQWSRQQKNKFISEAGISSGETIEQIAARFDVSASEIYDSVQEYLIEKYFPYIGLSTEQESKALNSSFSISFMSRVLNTALFKEKTGFKIEGNAIKTTIVENKFKKILKHIVSDILDKKIDSRSLNKTEDINKYLEKITLSLLNEKDDDDDNPVNFTPSSATASSVDDDVKLTKTRRKNQRLIDDSINYKTGVDKLDFLIQEGQSLWVNTHKTAGALLLRTILELAVIRVFDINKSKQLCFNPKGRTNQLSVNLKSLVKKEDWFQNKTYLNDLRTFIDPSCSSWKSLESLNRYAHGEFTIPDKDMLVQVWMITKPLILYTNI</sequence>
<protein>
    <submittedName>
        <fullName evidence="1">ParB-like nuclease family protein</fullName>
    </submittedName>
</protein>
<dbReference type="Gene3D" id="3.90.1530.10">
    <property type="entry name" value="Conserved hypothetical protein from pyrococcus furiosus pfu- 392566-001, ParB domain"/>
    <property type="match status" value="1"/>
</dbReference>
<name>A0A3D9UEP1_9GAMM</name>
<dbReference type="InterPro" id="IPR036086">
    <property type="entry name" value="ParB/Sulfiredoxin_sf"/>
</dbReference>
<evidence type="ECO:0000313" key="2">
    <source>
        <dbReference type="Proteomes" id="UP000256294"/>
    </source>
</evidence>
<evidence type="ECO:0000313" key="1">
    <source>
        <dbReference type="EMBL" id="REF27968.1"/>
    </source>
</evidence>
<reference evidence="1 2" key="1">
    <citation type="submission" date="2018-08" db="EMBL/GenBank/DDBJ databases">
        <title>Genomic Encyclopedia of Archaeal and Bacterial Type Strains, Phase II (KMG-II): from individual species to whole genera.</title>
        <authorList>
            <person name="Goeker M."/>
        </authorList>
    </citation>
    <scope>NUCLEOTIDE SEQUENCE [LARGE SCALE GENOMIC DNA]</scope>
    <source>
        <strain evidence="1 2">DSM 17905</strain>
    </source>
</reference>
<accession>A0A3D9UEP1</accession>
<dbReference type="RefSeq" id="WP_115826839.1">
    <property type="nucleotide sequence ID" value="NZ_QTUB01000001.1"/>
</dbReference>
<organism evidence="1 2">
    <name type="scientific">Xenorhabdus cabanillasii</name>
    <dbReference type="NCBI Taxonomy" id="351673"/>
    <lineage>
        <taxon>Bacteria</taxon>
        <taxon>Pseudomonadati</taxon>
        <taxon>Pseudomonadota</taxon>
        <taxon>Gammaproteobacteria</taxon>
        <taxon>Enterobacterales</taxon>
        <taxon>Morganellaceae</taxon>
        <taxon>Xenorhabdus</taxon>
    </lineage>
</organism>
<dbReference type="Proteomes" id="UP000256294">
    <property type="component" value="Unassembled WGS sequence"/>
</dbReference>
<proteinExistence type="predicted"/>
<keyword evidence="2" id="KW-1185">Reference proteome</keyword>
<dbReference type="AlphaFoldDB" id="A0A3D9UEP1"/>
<gene>
    <name evidence="1" type="ORF">BDD26_2809</name>
</gene>